<dbReference type="Proteomes" id="UP000290289">
    <property type="component" value="Chromosome 7"/>
</dbReference>
<organism evidence="1 2">
    <name type="scientific">Malus domestica</name>
    <name type="common">Apple</name>
    <name type="synonym">Pyrus malus</name>
    <dbReference type="NCBI Taxonomy" id="3750"/>
    <lineage>
        <taxon>Eukaryota</taxon>
        <taxon>Viridiplantae</taxon>
        <taxon>Streptophyta</taxon>
        <taxon>Embryophyta</taxon>
        <taxon>Tracheophyta</taxon>
        <taxon>Spermatophyta</taxon>
        <taxon>Magnoliopsida</taxon>
        <taxon>eudicotyledons</taxon>
        <taxon>Gunneridae</taxon>
        <taxon>Pentapetalae</taxon>
        <taxon>rosids</taxon>
        <taxon>fabids</taxon>
        <taxon>Rosales</taxon>
        <taxon>Rosaceae</taxon>
        <taxon>Amygdaloideae</taxon>
        <taxon>Maleae</taxon>
        <taxon>Malus</taxon>
    </lineage>
</organism>
<name>A0A498JE02_MALDO</name>
<accession>A0A498JE02</accession>
<sequence>GQLLPDAIREITYQIAKGQSKEGSTFQPKKGSKFQAKNGKFQPICASRTTTQLWENDELKAFPIFPSGVKYMPEKLKDKSKFPIFLQNFPEEKSTSNLACKLDDVFPKPRKKHVVFFCNKNQQKKEK</sequence>
<reference evidence="1 2" key="1">
    <citation type="submission" date="2018-10" db="EMBL/GenBank/DDBJ databases">
        <title>A high-quality apple genome assembly.</title>
        <authorList>
            <person name="Hu J."/>
        </authorList>
    </citation>
    <scope>NUCLEOTIDE SEQUENCE [LARGE SCALE GENOMIC DNA]</scope>
    <source>
        <strain evidence="2">cv. HFTH1</strain>
        <tissue evidence="1">Young leaf</tissue>
    </source>
</reference>
<evidence type="ECO:0000313" key="2">
    <source>
        <dbReference type="Proteomes" id="UP000290289"/>
    </source>
</evidence>
<comment type="caution">
    <text evidence="1">The sequence shown here is derived from an EMBL/GenBank/DDBJ whole genome shotgun (WGS) entry which is preliminary data.</text>
</comment>
<dbReference type="EMBL" id="RDQH01000333">
    <property type="protein sequence ID" value="RXH93366.1"/>
    <property type="molecule type" value="Genomic_DNA"/>
</dbReference>
<evidence type="ECO:0000313" key="1">
    <source>
        <dbReference type="EMBL" id="RXH93366.1"/>
    </source>
</evidence>
<keyword evidence="2" id="KW-1185">Reference proteome</keyword>
<dbReference type="AlphaFoldDB" id="A0A498JE02"/>
<protein>
    <submittedName>
        <fullName evidence="1">Uncharacterized protein</fullName>
    </submittedName>
</protein>
<feature type="non-terminal residue" evidence="1">
    <location>
        <position position="1"/>
    </location>
</feature>
<proteinExistence type="predicted"/>
<gene>
    <name evidence="1" type="ORF">DVH24_013942</name>
</gene>